<keyword evidence="3" id="KW-0645">Protease</keyword>
<keyword evidence="3" id="KW-0378">Hydrolase</keyword>
<reference evidence="5 6" key="1">
    <citation type="journal article" date="2019" name="Nat. Med.">
        <title>A library of human gut bacterial isolates paired with longitudinal multiomics data enables mechanistic microbiome research.</title>
        <authorList>
            <person name="Poyet M."/>
            <person name="Groussin M."/>
            <person name="Gibbons S.M."/>
            <person name="Avila-Pacheco J."/>
            <person name="Jiang X."/>
            <person name="Kearney S.M."/>
            <person name="Perrotta A.R."/>
            <person name="Berdy B."/>
            <person name="Zhao S."/>
            <person name="Lieberman T.D."/>
            <person name="Swanson P.K."/>
            <person name="Smith M."/>
            <person name="Roesemann S."/>
            <person name="Alexander J.E."/>
            <person name="Rich S.A."/>
            <person name="Livny J."/>
            <person name="Vlamakis H."/>
            <person name="Clish C."/>
            <person name="Bullock K."/>
            <person name="Deik A."/>
            <person name="Scott J."/>
            <person name="Pierce K.A."/>
            <person name="Xavier R.J."/>
            <person name="Alm E.J."/>
        </authorList>
    </citation>
    <scope>NUCLEOTIDE SEQUENCE [LARGE SCALE GENOMIC DNA]</scope>
    <source>
        <strain evidence="3 5">BIOML-A4</strain>
        <strain evidence="4 6">BIOML-A5</strain>
    </source>
</reference>
<comment type="caution">
    <text evidence="3">The sequence shown here is derived from an EMBL/GenBank/DDBJ whole genome shotgun (WGS) entry which is preliminary data.</text>
</comment>
<name>A0A6N7S2S5_9FIRM</name>
<dbReference type="GO" id="GO:0004175">
    <property type="term" value="F:endopeptidase activity"/>
    <property type="evidence" value="ECO:0007669"/>
    <property type="project" value="UniProtKB-ARBA"/>
</dbReference>
<dbReference type="EMBL" id="WKPJ01000002">
    <property type="protein sequence ID" value="MSA88177.1"/>
    <property type="molecule type" value="Genomic_DNA"/>
</dbReference>
<feature type="transmembrane region" description="Helical" evidence="1">
    <location>
        <begin position="101"/>
        <end position="125"/>
    </location>
</feature>
<dbReference type="AlphaFoldDB" id="A0A6N7S2S5"/>
<feature type="transmembrane region" description="Helical" evidence="1">
    <location>
        <begin position="177"/>
        <end position="197"/>
    </location>
</feature>
<evidence type="ECO:0000313" key="5">
    <source>
        <dbReference type="Proteomes" id="UP000433575"/>
    </source>
</evidence>
<feature type="transmembrane region" description="Helical" evidence="1">
    <location>
        <begin position="145"/>
        <end position="165"/>
    </location>
</feature>
<dbReference type="GO" id="GO:0008237">
    <property type="term" value="F:metallopeptidase activity"/>
    <property type="evidence" value="ECO:0007669"/>
    <property type="project" value="UniProtKB-KW"/>
</dbReference>
<gene>
    <name evidence="4" type="ORF">GKD88_02195</name>
    <name evidence="3" type="ORF">GKE08_02395</name>
</gene>
<dbReference type="Pfam" id="PF02517">
    <property type="entry name" value="Rce1-like"/>
    <property type="match status" value="1"/>
</dbReference>
<dbReference type="RefSeq" id="WP_154237811.1">
    <property type="nucleotide sequence ID" value="NZ_AP031450.1"/>
</dbReference>
<feature type="transmembrane region" description="Helical" evidence="1">
    <location>
        <begin position="283"/>
        <end position="304"/>
    </location>
</feature>
<feature type="transmembrane region" description="Helical" evidence="1">
    <location>
        <begin position="21"/>
        <end position="42"/>
    </location>
</feature>
<feature type="transmembrane region" description="Helical" evidence="1">
    <location>
        <begin position="62"/>
        <end position="81"/>
    </location>
</feature>
<dbReference type="GO" id="GO:0006508">
    <property type="term" value="P:proteolysis"/>
    <property type="evidence" value="ECO:0007669"/>
    <property type="project" value="UniProtKB-KW"/>
</dbReference>
<proteinExistence type="predicted"/>
<keyword evidence="1" id="KW-0812">Transmembrane</keyword>
<evidence type="ECO:0000313" key="4">
    <source>
        <dbReference type="EMBL" id="MSC31932.1"/>
    </source>
</evidence>
<dbReference type="GO" id="GO:0080120">
    <property type="term" value="P:CAAX-box protein maturation"/>
    <property type="evidence" value="ECO:0007669"/>
    <property type="project" value="UniProtKB-ARBA"/>
</dbReference>
<dbReference type="OrthoDB" id="9782250at2"/>
<sequence length="308" mass="34652">MSERVVQTVTPRQLRREFNGIGLTFLVVFALAAGVIFGYQWLTPILEPYYQTVDRQAAEMGIRIVVTLVVMLLPFQVYAALKKIKTGRFFGACQGEWREILELILIGLALNLLLTFIVGILALVLSWSNIQFASSEMIVQGKLPAVILSVVQAVLIFPLCEEFIFRGVCLRSFGRMGNYFAIFASSLLFSLMHGNLISILPSFFLGVFLAVVTMRFNSILPALIIHIAINLQTVALQCVPVQYSWIIGLSCILIYALALAALIRNRHQRIIIRREANPWVLIQQFFLSWAMVITLILYGVLNVLTIKL</sequence>
<dbReference type="InterPro" id="IPR003675">
    <property type="entry name" value="Rce1/LyrA-like_dom"/>
</dbReference>
<evidence type="ECO:0000259" key="2">
    <source>
        <dbReference type="Pfam" id="PF02517"/>
    </source>
</evidence>
<keyword evidence="3" id="KW-0482">Metalloprotease</keyword>
<dbReference type="Proteomes" id="UP000480929">
    <property type="component" value="Unassembled WGS sequence"/>
</dbReference>
<evidence type="ECO:0000256" key="1">
    <source>
        <dbReference type="SAM" id="Phobius"/>
    </source>
</evidence>
<dbReference type="EMBL" id="WKPI01000002">
    <property type="protein sequence ID" value="MSC31932.1"/>
    <property type="molecule type" value="Genomic_DNA"/>
</dbReference>
<evidence type="ECO:0000313" key="6">
    <source>
        <dbReference type="Proteomes" id="UP000480929"/>
    </source>
</evidence>
<evidence type="ECO:0000313" key="3">
    <source>
        <dbReference type="EMBL" id="MSA88177.1"/>
    </source>
</evidence>
<dbReference type="Proteomes" id="UP000433575">
    <property type="component" value="Unassembled WGS sequence"/>
</dbReference>
<keyword evidence="1" id="KW-1133">Transmembrane helix</keyword>
<keyword evidence="6" id="KW-1185">Reference proteome</keyword>
<organism evidence="3 5">
    <name type="scientific">Holdemania massiliensis</name>
    <dbReference type="NCBI Taxonomy" id="1468449"/>
    <lineage>
        <taxon>Bacteria</taxon>
        <taxon>Bacillati</taxon>
        <taxon>Bacillota</taxon>
        <taxon>Erysipelotrichia</taxon>
        <taxon>Erysipelotrichales</taxon>
        <taxon>Erysipelotrichaceae</taxon>
        <taxon>Holdemania</taxon>
    </lineage>
</organism>
<feature type="domain" description="CAAX prenyl protease 2/Lysostaphin resistance protein A-like" evidence="2">
    <location>
        <begin position="146"/>
        <end position="231"/>
    </location>
</feature>
<protein>
    <submittedName>
        <fullName evidence="3">CPBP family intramembrane metalloprotease</fullName>
    </submittedName>
</protein>
<keyword evidence="1" id="KW-0472">Membrane</keyword>
<feature type="transmembrane region" description="Helical" evidence="1">
    <location>
        <begin position="243"/>
        <end position="263"/>
    </location>
</feature>
<accession>A0A6N7S2S5</accession>